<comment type="caution">
    <text evidence="1">The sequence shown here is derived from an EMBL/GenBank/DDBJ whole genome shotgun (WGS) entry which is preliminary data.</text>
</comment>
<name>A0ABX2D563_9CYAN</name>
<gene>
    <name evidence="1" type="ORF">E5S67_05077</name>
</gene>
<reference evidence="1 2" key="1">
    <citation type="journal article" date="2020" name="Sci. Rep.">
        <title>A novel cyanobacterial geosmin producer, revising GeoA distribution and dispersion patterns in Bacteria.</title>
        <authorList>
            <person name="Churro C."/>
            <person name="Semedo-Aguiar A.P."/>
            <person name="Silva A.D."/>
            <person name="Pereira-Leal J.B."/>
            <person name="Leite R.B."/>
        </authorList>
    </citation>
    <scope>NUCLEOTIDE SEQUENCE [LARGE SCALE GENOMIC DNA]</scope>
    <source>
        <strain evidence="1 2">IPMA8</strain>
    </source>
</reference>
<evidence type="ECO:0000313" key="2">
    <source>
        <dbReference type="Proteomes" id="UP000702425"/>
    </source>
</evidence>
<accession>A0ABX2D563</accession>
<organism evidence="1 2">
    <name type="scientific">Microcoleus asticus IPMA8</name>
    <dbReference type="NCBI Taxonomy" id="2563858"/>
    <lineage>
        <taxon>Bacteria</taxon>
        <taxon>Bacillati</taxon>
        <taxon>Cyanobacteriota</taxon>
        <taxon>Cyanophyceae</taxon>
        <taxon>Oscillatoriophycideae</taxon>
        <taxon>Oscillatoriales</taxon>
        <taxon>Microcoleaceae</taxon>
        <taxon>Microcoleus</taxon>
        <taxon>Microcoleus asticus</taxon>
    </lineage>
</organism>
<dbReference type="RefSeq" id="WP_172191238.1">
    <property type="nucleotide sequence ID" value="NZ_CAWPPK010000027.1"/>
</dbReference>
<evidence type="ECO:0008006" key="3">
    <source>
        <dbReference type="Google" id="ProtNLM"/>
    </source>
</evidence>
<sequence length="102" mass="11426">MSDMPVQLKFTALFKRRLKGLAKKYRQIQTDVQPVLDEIIQGNFIGNQIAGTQYTVYKVRAKNSDAQIGKSGGYRLIDRVESPTQVVLYLIYSSSEPANVSA</sequence>
<evidence type="ECO:0000313" key="1">
    <source>
        <dbReference type="EMBL" id="NQE37308.1"/>
    </source>
</evidence>
<dbReference type="Proteomes" id="UP000702425">
    <property type="component" value="Unassembled WGS sequence"/>
</dbReference>
<keyword evidence="2" id="KW-1185">Reference proteome</keyword>
<protein>
    <recommendedName>
        <fullName evidence="3">Addiction module toxin RelE</fullName>
    </recommendedName>
</protein>
<proteinExistence type="predicted"/>
<dbReference type="EMBL" id="SRRZ01000122">
    <property type="protein sequence ID" value="NQE37308.1"/>
    <property type="molecule type" value="Genomic_DNA"/>
</dbReference>